<dbReference type="InterPro" id="IPR050238">
    <property type="entry name" value="DNA_Rep/Repair_Clamp_Loader"/>
</dbReference>
<dbReference type="PANTHER" id="PTHR11669">
    <property type="entry name" value="REPLICATION FACTOR C / DNA POLYMERASE III GAMMA-TAU SUBUNIT"/>
    <property type="match status" value="1"/>
</dbReference>
<comment type="caution">
    <text evidence="1">The sequence shown here is derived from an EMBL/GenBank/DDBJ whole genome shotgun (WGS) entry which is preliminary data.</text>
</comment>
<dbReference type="Proteomes" id="UP000291289">
    <property type="component" value="Unassembled WGS sequence"/>
</dbReference>
<dbReference type="NCBIfam" id="NF005926">
    <property type="entry name" value="PRK07940.1"/>
    <property type="match status" value="1"/>
</dbReference>
<dbReference type="PANTHER" id="PTHR11669:SF8">
    <property type="entry name" value="DNA POLYMERASE III SUBUNIT DELTA"/>
    <property type="match status" value="1"/>
</dbReference>
<dbReference type="AlphaFoldDB" id="A0A4R0QW28"/>
<evidence type="ECO:0000313" key="1">
    <source>
        <dbReference type="EMBL" id="TCD54527.1"/>
    </source>
</evidence>
<dbReference type="Gene3D" id="3.40.50.300">
    <property type="entry name" value="P-loop containing nucleotide triphosphate hydrolases"/>
    <property type="match status" value="1"/>
</dbReference>
<dbReference type="SUPFAM" id="SSF52540">
    <property type="entry name" value="P-loop containing nucleoside triphosphate hydrolases"/>
    <property type="match status" value="1"/>
</dbReference>
<sequence length="386" mass="42650">MAQTVPSVWNSIVGQKPVVELLSRVARSPRDIAQSWLICGPAGSGRSRVAQAFAMALNCPQGGCGECDICRMIKAGTHPDVTTVTTDRVSITIDQVREIMTTSEQMPALSPWRIIIIEDVDRMSERTTNVLLKDIEEPSEHTIWLLCAPSAQDVLPTIRSRTRIVTLAVPALNDVAQFLQETTGVDEHKAKQYARLAQGHIGIARLYARQPEAMRMRNDIVDNLVSMTRSSQAVLLADSIFTSAHEQAQASIESQVEKEQEEFRRANGLGPKDSIDSSLRSQYNALSKKEEVNRRVTRLTRDVVDRALTTIASVYRDIAVIHNGAELVSGLINQEFSQEIAELSVRVNRQQAIDAVECIDVARRRIAGNTPILLALEALLTSLTYA</sequence>
<keyword evidence="1" id="KW-0808">Transferase</keyword>
<dbReference type="OrthoDB" id="9809531at2"/>
<dbReference type="GO" id="GO:0006261">
    <property type="term" value="P:DNA-templated DNA replication"/>
    <property type="evidence" value="ECO:0007669"/>
    <property type="project" value="TreeGrafter"/>
</dbReference>
<protein>
    <submittedName>
        <fullName evidence="1">DNA polymerase III subunit delta</fullName>
        <ecNumber evidence="1">2.7.7.7</ecNumber>
    </submittedName>
</protein>
<dbReference type="EMBL" id="RXLP01000014">
    <property type="protein sequence ID" value="TCD54527.1"/>
    <property type="molecule type" value="Genomic_DNA"/>
</dbReference>
<name>A0A4R0QW28_9BIFI</name>
<accession>A0A4R0QW28</accession>
<evidence type="ECO:0000313" key="2">
    <source>
        <dbReference type="Proteomes" id="UP000291289"/>
    </source>
</evidence>
<dbReference type="Pfam" id="PF13177">
    <property type="entry name" value="DNA_pol3_delta2"/>
    <property type="match status" value="1"/>
</dbReference>
<reference evidence="1 2" key="1">
    <citation type="submission" date="2018-12" db="EMBL/GenBank/DDBJ databases">
        <title>Alloscrdovia theropitheci sp. nov: a novel taxon from the feces of the bleeding-herat monkey (Theropithecus geleda).</title>
        <authorList>
            <person name="Modesto M."/>
        </authorList>
    </citation>
    <scope>NUCLEOTIDE SEQUENCE [LARGE SCALE GENOMIC DNA]</scope>
    <source>
        <strain evidence="1 2">GLDI4/2</strain>
    </source>
</reference>
<dbReference type="EC" id="2.7.7.7" evidence="1"/>
<dbReference type="InterPro" id="IPR027417">
    <property type="entry name" value="P-loop_NTPase"/>
</dbReference>
<organism evidence="1 2">
    <name type="scientific">Alloscardovia theropitheci</name>
    <dbReference type="NCBI Taxonomy" id="2496842"/>
    <lineage>
        <taxon>Bacteria</taxon>
        <taxon>Bacillati</taxon>
        <taxon>Actinomycetota</taxon>
        <taxon>Actinomycetes</taxon>
        <taxon>Bifidobacteriales</taxon>
        <taxon>Bifidobacteriaceae</taxon>
        <taxon>Alloscardovia</taxon>
    </lineage>
</organism>
<dbReference type="RefSeq" id="WP_131283387.1">
    <property type="nucleotide sequence ID" value="NZ_RXLP01000014.1"/>
</dbReference>
<gene>
    <name evidence="1" type="ORF">EJ419_02695</name>
</gene>
<dbReference type="GO" id="GO:0003887">
    <property type="term" value="F:DNA-directed DNA polymerase activity"/>
    <property type="evidence" value="ECO:0007669"/>
    <property type="project" value="UniProtKB-EC"/>
</dbReference>
<keyword evidence="2" id="KW-1185">Reference proteome</keyword>
<proteinExistence type="predicted"/>
<keyword evidence="1" id="KW-0548">Nucleotidyltransferase</keyword>